<dbReference type="PANTHER" id="PTHR46796">
    <property type="entry name" value="HTH-TYPE TRANSCRIPTIONAL ACTIVATOR RHAS-RELATED"/>
    <property type="match status" value="1"/>
</dbReference>
<reference evidence="5 6" key="1">
    <citation type="submission" date="2016-10" db="EMBL/GenBank/DDBJ databases">
        <authorList>
            <person name="de Groot N.N."/>
        </authorList>
    </citation>
    <scope>NUCLEOTIDE SEQUENCE [LARGE SCALE GENOMIC DNA]</scope>
    <source>
        <strain evidence="5 6">DSM 26130</strain>
    </source>
</reference>
<evidence type="ECO:0000256" key="3">
    <source>
        <dbReference type="ARBA" id="ARBA00023163"/>
    </source>
</evidence>
<dbReference type="SMART" id="SM00342">
    <property type="entry name" value="HTH_ARAC"/>
    <property type="match status" value="1"/>
</dbReference>
<dbReference type="AlphaFoldDB" id="A0A1I1H194"/>
<dbReference type="STRING" id="662367.SAMN05216167_101601"/>
<keyword evidence="6" id="KW-1185">Reference proteome</keyword>
<evidence type="ECO:0000313" key="5">
    <source>
        <dbReference type="EMBL" id="SFC17694.1"/>
    </source>
</evidence>
<dbReference type="InterPro" id="IPR009594">
    <property type="entry name" value="Tscrpt_reg_HTH_AraC_N"/>
</dbReference>
<dbReference type="OrthoDB" id="9779074at2"/>
<keyword evidence="3" id="KW-0804">Transcription</keyword>
<evidence type="ECO:0000259" key="4">
    <source>
        <dbReference type="PROSITE" id="PS01124"/>
    </source>
</evidence>
<feature type="domain" description="HTH araC/xylS-type" evidence="4">
    <location>
        <begin position="208"/>
        <end position="306"/>
    </location>
</feature>
<dbReference type="Pfam" id="PF06719">
    <property type="entry name" value="AraC_N"/>
    <property type="match status" value="1"/>
</dbReference>
<dbReference type="Gene3D" id="1.10.10.60">
    <property type="entry name" value="Homeodomain-like"/>
    <property type="match status" value="2"/>
</dbReference>
<dbReference type="InterPro" id="IPR009057">
    <property type="entry name" value="Homeodomain-like_sf"/>
</dbReference>
<dbReference type="EMBL" id="FOLQ01000001">
    <property type="protein sequence ID" value="SFC17694.1"/>
    <property type="molecule type" value="Genomic_DNA"/>
</dbReference>
<evidence type="ECO:0000313" key="6">
    <source>
        <dbReference type="Proteomes" id="UP000198598"/>
    </source>
</evidence>
<accession>A0A1I1H194</accession>
<dbReference type="SUPFAM" id="SSF46689">
    <property type="entry name" value="Homeodomain-like"/>
    <property type="match status" value="2"/>
</dbReference>
<keyword evidence="2" id="KW-0238">DNA-binding</keyword>
<dbReference type="InterPro" id="IPR018060">
    <property type="entry name" value="HTH_AraC"/>
</dbReference>
<gene>
    <name evidence="5" type="ORF">SAMN05216167_101601</name>
</gene>
<proteinExistence type="predicted"/>
<keyword evidence="1" id="KW-0805">Transcription regulation</keyword>
<name>A0A1I1H194_9BACT</name>
<dbReference type="GO" id="GO:0003700">
    <property type="term" value="F:DNA-binding transcription factor activity"/>
    <property type="evidence" value="ECO:0007669"/>
    <property type="project" value="InterPro"/>
</dbReference>
<dbReference type="RefSeq" id="WP_093822944.1">
    <property type="nucleotide sequence ID" value="NZ_FOLQ01000001.1"/>
</dbReference>
<dbReference type="PROSITE" id="PS01124">
    <property type="entry name" value="HTH_ARAC_FAMILY_2"/>
    <property type="match status" value="1"/>
</dbReference>
<dbReference type="Pfam" id="PF12833">
    <property type="entry name" value="HTH_18"/>
    <property type="match status" value="1"/>
</dbReference>
<protein>
    <submittedName>
        <fullName evidence="5">Helix-turn-helix domain-containing protein</fullName>
    </submittedName>
</protein>
<evidence type="ECO:0000256" key="2">
    <source>
        <dbReference type="ARBA" id="ARBA00023125"/>
    </source>
</evidence>
<organism evidence="5 6">
    <name type="scientific">Spirosoma endophyticum</name>
    <dbReference type="NCBI Taxonomy" id="662367"/>
    <lineage>
        <taxon>Bacteria</taxon>
        <taxon>Pseudomonadati</taxon>
        <taxon>Bacteroidota</taxon>
        <taxon>Cytophagia</taxon>
        <taxon>Cytophagales</taxon>
        <taxon>Cytophagaceae</taxon>
        <taxon>Spirosoma</taxon>
    </lineage>
</organism>
<evidence type="ECO:0000256" key="1">
    <source>
        <dbReference type="ARBA" id="ARBA00023015"/>
    </source>
</evidence>
<sequence>MKQAGKSVTNEAVSAWGNQLDTLVENKLTLSHDEAELHLYETFQQATLIQLRFNSPVMTSMLSGRKVMHLNSMDPFDYQPGESLLLPSDRLMQIDFPDATTNDPTRCLALTISHDFIRETVAELNDQVPRVESSDQWQLDTENYLLQNDTEISSLIDKLMRLFRENNPFKPFFIKNTLRELIVRLSQTQVRHGLLGQTSQHISTNRLAYVVAYIRENLTRALSVEELSDKACLSKSHFFRLFKSELGVSPAQFILTERIKLAKAVLSNPAKTITDACYESGFNSLTHFSNAFRSVEHICPRQFKRQLFGLN</sequence>
<dbReference type="GO" id="GO:0043565">
    <property type="term" value="F:sequence-specific DNA binding"/>
    <property type="evidence" value="ECO:0007669"/>
    <property type="project" value="InterPro"/>
</dbReference>
<dbReference type="InterPro" id="IPR050204">
    <property type="entry name" value="AraC_XylS_family_regulators"/>
</dbReference>
<dbReference type="PANTHER" id="PTHR46796:SF6">
    <property type="entry name" value="ARAC SUBFAMILY"/>
    <property type="match status" value="1"/>
</dbReference>
<dbReference type="Proteomes" id="UP000198598">
    <property type="component" value="Unassembled WGS sequence"/>
</dbReference>